<dbReference type="InterPro" id="IPR020904">
    <property type="entry name" value="Sc_DH/Rdtase_CS"/>
</dbReference>
<dbReference type="PRINTS" id="PR00080">
    <property type="entry name" value="SDRFAMILY"/>
</dbReference>
<keyword evidence="2" id="KW-0560">Oxidoreductase</keyword>
<dbReference type="SUPFAM" id="SSF51735">
    <property type="entry name" value="NAD(P)-binding Rossmann-fold domains"/>
    <property type="match status" value="1"/>
</dbReference>
<proteinExistence type="inferred from homology"/>
<dbReference type="Pfam" id="PF13561">
    <property type="entry name" value="adh_short_C2"/>
    <property type="match status" value="1"/>
</dbReference>
<sequence length="263" mass="26998">MSTTVGESRPVALITGGGTGIGAAIALSLASTHSIAICGRREETLRSVAEQTEGLALTADVSVPEDAAAVVEKVVAHFGRLDSLVLNAGTVIAAPVSEMSLADWQTQIDVNLTASFVIAKAAIPHLLKTKGSIVTISSVAGATAGVGLAAYSASKAGATLLTQTIALEYARHGLRANVIAPGWVRTEMADMEMAMLTKGGNPEEGYTRVTRLVPQRRAAEASEIANVAAFLLSPEASYVNGALINVDGGSSVVNQGLVEFDQN</sequence>
<name>A0A2L0HA51_RHIFR</name>
<evidence type="ECO:0000313" key="5">
    <source>
        <dbReference type="Proteomes" id="UP000239340"/>
    </source>
</evidence>
<feature type="domain" description="Ketoreductase" evidence="3">
    <location>
        <begin position="10"/>
        <end position="186"/>
    </location>
</feature>
<gene>
    <name evidence="4" type="ORF">NXT3_PA00086</name>
</gene>
<organism evidence="4 5">
    <name type="scientific">Rhizobium fredii</name>
    <name type="common">Sinorhizobium fredii</name>
    <dbReference type="NCBI Taxonomy" id="380"/>
    <lineage>
        <taxon>Bacteria</taxon>
        <taxon>Pseudomonadati</taxon>
        <taxon>Pseudomonadota</taxon>
        <taxon>Alphaproteobacteria</taxon>
        <taxon>Hyphomicrobiales</taxon>
        <taxon>Rhizobiaceae</taxon>
        <taxon>Sinorhizobium/Ensifer group</taxon>
        <taxon>Sinorhizobium</taxon>
    </lineage>
</organism>
<evidence type="ECO:0000313" key="4">
    <source>
        <dbReference type="EMBL" id="AUX78381.1"/>
    </source>
</evidence>
<dbReference type="GO" id="GO:0016616">
    <property type="term" value="F:oxidoreductase activity, acting on the CH-OH group of donors, NAD or NADP as acceptor"/>
    <property type="evidence" value="ECO:0007669"/>
    <property type="project" value="TreeGrafter"/>
</dbReference>
<dbReference type="RefSeq" id="WP_104840111.1">
    <property type="nucleotide sequence ID" value="NZ_CP024308.1"/>
</dbReference>
<dbReference type="FunFam" id="3.40.50.720:FF:000084">
    <property type="entry name" value="Short-chain dehydrogenase reductase"/>
    <property type="match status" value="1"/>
</dbReference>
<evidence type="ECO:0000256" key="2">
    <source>
        <dbReference type="ARBA" id="ARBA00023002"/>
    </source>
</evidence>
<evidence type="ECO:0000259" key="3">
    <source>
        <dbReference type="SMART" id="SM00822"/>
    </source>
</evidence>
<accession>A0A2L0HA51</accession>
<geneLocation type="plasmid" evidence="5">
    <name>psfrenxt3a</name>
</geneLocation>
<dbReference type="InterPro" id="IPR036291">
    <property type="entry name" value="NAD(P)-bd_dom_sf"/>
</dbReference>
<dbReference type="InterPro" id="IPR002347">
    <property type="entry name" value="SDR_fam"/>
</dbReference>
<comment type="similarity">
    <text evidence="1">Belongs to the short-chain dehydrogenases/reductases (SDR) family.</text>
</comment>
<dbReference type="AlphaFoldDB" id="A0A2L0HA51"/>
<reference evidence="4 5" key="1">
    <citation type="submission" date="2017-10" db="EMBL/GenBank/DDBJ databases">
        <title>Analysis of the genome sequences of Rhizobium populations associated to common bean (phaseolus vulgaris).</title>
        <authorList>
            <person name="Bustos P."/>
            <person name="Santamaria R.I."/>
            <person name="Miranda-Sanchez F."/>
            <person name="Perez-Carrascal O."/>
            <person name="Juarez S."/>
            <person name="Lozano L."/>
            <person name="Martinez-Flores I."/>
            <person name="Vinuesa P."/>
            <person name="Martinez-Romero E."/>
            <person name="Cevallos M.A."/>
            <person name="Romero D."/>
            <person name="Davila G."/>
            <person name="Gonzalez V."/>
        </authorList>
    </citation>
    <scope>NUCLEOTIDE SEQUENCE [LARGE SCALE GENOMIC DNA]</scope>
    <source>
        <strain evidence="4 5">NXT3</strain>
        <plasmid evidence="5">Plasmid psfrenxt3a</plasmid>
    </source>
</reference>
<dbReference type="EMBL" id="CP024308">
    <property type="protein sequence ID" value="AUX78381.1"/>
    <property type="molecule type" value="Genomic_DNA"/>
</dbReference>
<dbReference type="PRINTS" id="PR00081">
    <property type="entry name" value="GDHRDH"/>
</dbReference>
<evidence type="ECO:0000256" key="1">
    <source>
        <dbReference type="ARBA" id="ARBA00006484"/>
    </source>
</evidence>
<dbReference type="InterPro" id="IPR057326">
    <property type="entry name" value="KR_dom"/>
</dbReference>
<dbReference type="PANTHER" id="PTHR42760">
    <property type="entry name" value="SHORT-CHAIN DEHYDROGENASES/REDUCTASES FAMILY MEMBER"/>
    <property type="match status" value="1"/>
</dbReference>
<dbReference type="PANTHER" id="PTHR42760:SF37">
    <property type="entry name" value="CLAVALDEHYDE DEHYDROGENASE"/>
    <property type="match status" value="1"/>
</dbReference>
<protein>
    <submittedName>
        <fullName evidence="4">3-oxoacyl-(Acyl-carrier-protein) reductase protein</fullName>
    </submittedName>
</protein>
<dbReference type="SMART" id="SM00822">
    <property type="entry name" value="PKS_KR"/>
    <property type="match status" value="1"/>
</dbReference>
<keyword evidence="4" id="KW-0614">Plasmid</keyword>
<dbReference type="PROSITE" id="PS00061">
    <property type="entry name" value="ADH_SHORT"/>
    <property type="match status" value="1"/>
</dbReference>
<dbReference type="Gene3D" id="3.40.50.720">
    <property type="entry name" value="NAD(P)-binding Rossmann-like Domain"/>
    <property type="match status" value="1"/>
</dbReference>
<dbReference type="CDD" id="cd05233">
    <property type="entry name" value="SDR_c"/>
    <property type="match status" value="1"/>
</dbReference>
<dbReference type="Proteomes" id="UP000239340">
    <property type="component" value="Plasmid pSfreNXT3a"/>
</dbReference>